<dbReference type="Proteomes" id="UP001595975">
    <property type="component" value="Unassembled WGS sequence"/>
</dbReference>
<name>A0ABW0X897_9ACTN</name>
<keyword evidence="4" id="KW-1185">Reference proteome</keyword>
<feature type="chain" id="PRO_5046753373" evidence="2">
    <location>
        <begin position="29"/>
        <end position="798"/>
    </location>
</feature>
<evidence type="ECO:0000256" key="1">
    <source>
        <dbReference type="SAM" id="MobiDB-lite"/>
    </source>
</evidence>
<feature type="signal peptide" evidence="2">
    <location>
        <begin position="1"/>
        <end position="28"/>
    </location>
</feature>
<comment type="caution">
    <text evidence="3">The sequence shown here is derived from an EMBL/GenBank/DDBJ whole genome shotgun (WGS) entry which is preliminary data.</text>
</comment>
<keyword evidence="2" id="KW-0732">Signal</keyword>
<proteinExistence type="predicted"/>
<feature type="region of interest" description="Disordered" evidence="1">
    <location>
        <begin position="686"/>
        <end position="798"/>
    </location>
</feature>
<protein>
    <submittedName>
        <fullName evidence="3">Uncharacterized protein</fullName>
    </submittedName>
</protein>
<evidence type="ECO:0000313" key="4">
    <source>
        <dbReference type="Proteomes" id="UP001595975"/>
    </source>
</evidence>
<evidence type="ECO:0000256" key="2">
    <source>
        <dbReference type="SAM" id="SignalP"/>
    </source>
</evidence>
<feature type="compositionally biased region" description="Low complexity" evidence="1">
    <location>
        <begin position="744"/>
        <end position="798"/>
    </location>
</feature>
<feature type="compositionally biased region" description="Low complexity" evidence="1">
    <location>
        <begin position="686"/>
        <end position="702"/>
    </location>
</feature>
<dbReference type="EMBL" id="JBHSOF010000033">
    <property type="protein sequence ID" value="MFC5665943.1"/>
    <property type="molecule type" value="Genomic_DNA"/>
</dbReference>
<dbReference type="RefSeq" id="WP_380227613.1">
    <property type="nucleotide sequence ID" value="NZ_JBHSOF010000033.1"/>
</dbReference>
<organism evidence="3 4">
    <name type="scientific">Kitasatospora misakiensis</name>
    <dbReference type="NCBI Taxonomy" id="67330"/>
    <lineage>
        <taxon>Bacteria</taxon>
        <taxon>Bacillati</taxon>
        <taxon>Actinomycetota</taxon>
        <taxon>Actinomycetes</taxon>
        <taxon>Kitasatosporales</taxon>
        <taxon>Streptomycetaceae</taxon>
        <taxon>Kitasatospora</taxon>
    </lineage>
</organism>
<gene>
    <name evidence="3" type="ORF">ACFP3U_23550</name>
</gene>
<reference evidence="4" key="1">
    <citation type="journal article" date="2019" name="Int. J. Syst. Evol. Microbiol.">
        <title>The Global Catalogue of Microorganisms (GCM) 10K type strain sequencing project: providing services to taxonomists for standard genome sequencing and annotation.</title>
        <authorList>
            <consortium name="The Broad Institute Genomics Platform"/>
            <consortium name="The Broad Institute Genome Sequencing Center for Infectious Disease"/>
            <person name="Wu L."/>
            <person name="Ma J."/>
        </authorList>
    </citation>
    <scope>NUCLEOTIDE SEQUENCE [LARGE SCALE GENOMIC DNA]</scope>
    <source>
        <strain evidence="4">CGMCC 4.1437</strain>
    </source>
</reference>
<evidence type="ECO:0000313" key="3">
    <source>
        <dbReference type="EMBL" id="MFC5665943.1"/>
    </source>
</evidence>
<sequence>MGRATRRVAACAAAVLLAGGLQSSLAHAATTTPRIDLTVLVISDGGPATAAITAELKSQGTPYKLVDLNDAGRPVIDTAFLSDTLNGQPRGKYQGIVLPNDNPFAAGSAEMAAIAAYEAAFGVRQVDAYTYARPEVGLNWAVNPGYMGTLDGFQGQVSTAGLSGPFGYLKGSVPFEDNDPAVSESYGYLATPRTDLPAGSSFTPLVEVPIPGSTAKGSLVGEYAHDGRKELVVTFVYNQYQQQYRLLARGIVDWITQGVHLGYDRNYFAAHVDDVFLADDRWDTVLKCTPGDVTCPPGTPETAHPIRMTAADAQFAKQWQTANNFTMDMVFNGGGSEDWKADHETTTDPVVDQMVADQSSYRWVNHTYTHPYLGCLQDVSVVPWKCTKNAAGATVWVDQATITSQIKNNLDWASARGLHLDKSELVTGEHSGLLTAPQETSDNPYLAPSLAANGVKWTASDASREPAQRAVGAALTVPRYPMNVFYNAGTAKEETDEYNWIYTSTANGGSGVCENNANSTCLPAPLDVNTGYASYIVPLEARIDLGHVLNNDPRPHFIHQSNLSEDRIVYPVLEKVLSTYRSLHADNAPVVNLAQKDIGLEFQRRAAWNNALAAGQVTAYRVGDTVRVTTPAGVQVQATMPTGTVQQLAIGTTAFGTGYAGSLSGWVKPGQLQSAVQLQLPAAATPAAPAGTSPSVAAESVPAPAPSDTKVVPQGTADAVPAGPGDTDRTEAPTLVPGSGAPVAGKNAAAGTTAGTTAGAPAGKAAGKGTTPQQGKASGGKAAPAAPAKKTAGTTGTR</sequence>
<accession>A0ABW0X897</accession>